<comment type="caution">
    <text evidence="3">The sequence shown here is derived from an EMBL/GenBank/DDBJ whole genome shotgun (WGS) entry which is preliminary data.</text>
</comment>
<evidence type="ECO:0000256" key="1">
    <source>
        <dbReference type="SAM" id="MobiDB-lite"/>
    </source>
</evidence>
<dbReference type="AlphaFoldDB" id="A0A1X3IWW2"/>
<evidence type="ECO:0008006" key="5">
    <source>
        <dbReference type="Google" id="ProtNLM"/>
    </source>
</evidence>
<dbReference type="InterPro" id="IPR021844">
    <property type="entry name" value="Integr_conj_element_PFL4704"/>
</dbReference>
<feature type="signal peptide" evidence="2">
    <location>
        <begin position="1"/>
        <end position="28"/>
    </location>
</feature>
<sequence length="316" mass="34252">MMVATVRHFLRNSLMALPLLIPPFVLHADELMKWERIPLSVPLKVGQERVIFADKNVRVGFPPALNGKLRVQSTGGAVYLKADSAFPQTRLQLQDVETGEIILLDVTAGEQGPSEPVRIVYDGELSTVSQATDLMKPASSSGKTSTTQSRAPGQDDGTQARRQPVRYSAPLPVLLTRYAAQSLYAPLRTLEAVPGIHPVSHHLPGRITTLYPSEPLTVTPLAAWGAGGRTVVAMKLTSTVSRKVVLDPRALQGNFVTATFQHRWLGPAGTPEDTTTLYLVTEGRPDRAFIAEPVRRKVTTGRKAGGSARGEVNRAD</sequence>
<feature type="region of interest" description="Disordered" evidence="1">
    <location>
        <begin position="134"/>
        <end position="164"/>
    </location>
</feature>
<protein>
    <recommendedName>
        <fullName evidence="5">Integrating conjugative element protein, PFL_4704 family</fullName>
    </recommendedName>
</protein>
<evidence type="ECO:0000313" key="3">
    <source>
        <dbReference type="EMBL" id="OSK92669.1"/>
    </source>
</evidence>
<reference evidence="3 4" key="1">
    <citation type="submission" date="2010-04" db="EMBL/GenBank/DDBJ databases">
        <title>The Genome Sequence of Escherichia coli TA447.</title>
        <authorList>
            <consortium name="The Broad Institute Genome Sequencing Platform"/>
            <consortium name="The Broad Institute Genome Sequencing Center for Infectious Disease"/>
            <person name="Feldgarden M."/>
            <person name="Gordon D.M."/>
            <person name="Johnson J.R."/>
            <person name="Johnston B.D."/>
            <person name="Young S."/>
            <person name="Zeng Q."/>
            <person name="Koehrsen M."/>
            <person name="Alvarado L."/>
            <person name="Berlin A.M."/>
            <person name="Borenstein D."/>
            <person name="Chapman S.B."/>
            <person name="Chen Z."/>
            <person name="Engels R."/>
            <person name="Freedman E."/>
            <person name="Gellesch M."/>
            <person name="Goldberg J."/>
            <person name="Griggs A."/>
            <person name="Gujja S."/>
            <person name="Heilman E.R."/>
            <person name="Heiman D.I."/>
            <person name="Hepburn T.A."/>
            <person name="Howarth C."/>
            <person name="Jen D."/>
            <person name="Larson L."/>
            <person name="Mehta T."/>
            <person name="Park D."/>
            <person name="Pearson M."/>
            <person name="Richards J."/>
            <person name="Roberts A."/>
            <person name="Saif S."/>
            <person name="Shea T.D."/>
            <person name="Shenoy N."/>
            <person name="Sisk P."/>
            <person name="Stolte C."/>
            <person name="Sykes S.N."/>
            <person name="Walk T."/>
            <person name="White J."/>
            <person name="Yandava C."/>
            <person name="Haas B."/>
            <person name="Henn M.R."/>
            <person name="Nusbaum C."/>
            <person name="Birren B."/>
        </authorList>
    </citation>
    <scope>NUCLEOTIDE SEQUENCE [LARGE SCALE GENOMIC DNA]</scope>
    <source>
        <strain evidence="3 4">TA447</strain>
    </source>
</reference>
<keyword evidence="2" id="KW-0732">Signal</keyword>
<accession>A0A1X3IWW2</accession>
<name>A0A1X3IWW2_ECOLX</name>
<evidence type="ECO:0000256" key="2">
    <source>
        <dbReference type="SAM" id="SignalP"/>
    </source>
</evidence>
<dbReference type="Proteomes" id="UP000193942">
    <property type="component" value="Unassembled WGS sequence"/>
</dbReference>
<dbReference type="NCBIfam" id="TIGR03749">
    <property type="entry name" value="conj_TIGR03749"/>
    <property type="match status" value="1"/>
</dbReference>
<proteinExistence type="predicted"/>
<organism evidence="3 4">
    <name type="scientific">Escherichia coli TA447</name>
    <dbReference type="NCBI Taxonomy" id="656447"/>
    <lineage>
        <taxon>Bacteria</taxon>
        <taxon>Pseudomonadati</taxon>
        <taxon>Pseudomonadota</taxon>
        <taxon>Gammaproteobacteria</taxon>
        <taxon>Enterobacterales</taxon>
        <taxon>Enterobacteriaceae</taxon>
        <taxon>Escherichia</taxon>
    </lineage>
</organism>
<gene>
    <name evidence="3" type="ORF">ECXG_01180</name>
</gene>
<evidence type="ECO:0000313" key="4">
    <source>
        <dbReference type="Proteomes" id="UP000193942"/>
    </source>
</evidence>
<dbReference type="EMBL" id="ADIZ01000031">
    <property type="protein sequence ID" value="OSK92669.1"/>
    <property type="molecule type" value="Genomic_DNA"/>
</dbReference>
<feature type="compositionally biased region" description="Polar residues" evidence="1">
    <location>
        <begin position="134"/>
        <end position="161"/>
    </location>
</feature>
<feature type="chain" id="PRO_5012123309" description="Integrating conjugative element protein, PFL_4704 family" evidence="2">
    <location>
        <begin position="29"/>
        <end position="316"/>
    </location>
</feature>
<dbReference type="Pfam" id="PF11920">
    <property type="entry name" value="DUF3438"/>
    <property type="match status" value="1"/>
</dbReference>